<reference evidence="1 2" key="1">
    <citation type="submission" date="2021-05" db="EMBL/GenBank/DDBJ databases">
        <title>The draft genome of Geobacter luticola JCM 17780.</title>
        <authorList>
            <person name="Xu Z."/>
            <person name="Masuda Y."/>
            <person name="Itoh H."/>
            <person name="Senoo K."/>
        </authorList>
    </citation>
    <scope>NUCLEOTIDE SEQUENCE [LARGE SCALE GENOMIC DNA]</scope>
    <source>
        <strain evidence="1 2">JCM 17780</strain>
    </source>
</reference>
<name>A0ABS5SGP5_9BACT</name>
<sequence length="82" mass="9691">MMQLIEEHIRVAVIFGPGDRIRPVWFDWRRRKYEIRQVTSRWEERQGAATLFHFAVSDGATLFELTYNATAHAWRLATVDAQ</sequence>
<gene>
    <name evidence="1" type="ORF">KI810_15890</name>
</gene>
<organism evidence="1 2">
    <name type="scientific">Geomobilimonas luticola</name>
    <dbReference type="NCBI Taxonomy" id="1114878"/>
    <lineage>
        <taxon>Bacteria</taxon>
        <taxon>Pseudomonadati</taxon>
        <taxon>Thermodesulfobacteriota</taxon>
        <taxon>Desulfuromonadia</taxon>
        <taxon>Geobacterales</taxon>
        <taxon>Geobacteraceae</taxon>
        <taxon>Geomobilimonas</taxon>
    </lineage>
</organism>
<accession>A0ABS5SGP5</accession>
<evidence type="ECO:0000313" key="1">
    <source>
        <dbReference type="EMBL" id="MBT0654533.1"/>
    </source>
</evidence>
<dbReference type="EMBL" id="JAHCVK010000011">
    <property type="protein sequence ID" value="MBT0654533.1"/>
    <property type="molecule type" value="Genomic_DNA"/>
</dbReference>
<dbReference type="Proteomes" id="UP000756860">
    <property type="component" value="Unassembled WGS sequence"/>
</dbReference>
<protein>
    <submittedName>
        <fullName evidence="1">Uncharacterized protein</fullName>
    </submittedName>
</protein>
<proteinExistence type="predicted"/>
<comment type="caution">
    <text evidence="1">The sequence shown here is derived from an EMBL/GenBank/DDBJ whole genome shotgun (WGS) entry which is preliminary data.</text>
</comment>
<keyword evidence="2" id="KW-1185">Reference proteome</keyword>
<evidence type="ECO:0000313" key="2">
    <source>
        <dbReference type="Proteomes" id="UP000756860"/>
    </source>
</evidence>
<dbReference type="RefSeq" id="WP_214176541.1">
    <property type="nucleotide sequence ID" value="NZ_JAHCVK010000011.1"/>
</dbReference>